<keyword evidence="2" id="KW-0560">Oxidoreductase</keyword>
<comment type="similarity">
    <text evidence="1">Belongs to the short-chain dehydrogenases/reductases (SDR) family.</text>
</comment>
<evidence type="ECO:0000256" key="1">
    <source>
        <dbReference type="ARBA" id="ARBA00006484"/>
    </source>
</evidence>
<dbReference type="Gene3D" id="3.40.50.720">
    <property type="entry name" value="NAD(P)-binding Rossmann-like Domain"/>
    <property type="match status" value="1"/>
</dbReference>
<proteinExistence type="inferred from homology"/>
<organism evidence="3 6">
    <name type="scientific">Actinopolyspora erythraea</name>
    <dbReference type="NCBI Taxonomy" id="414996"/>
    <lineage>
        <taxon>Bacteria</taxon>
        <taxon>Bacillati</taxon>
        <taxon>Actinomycetota</taxon>
        <taxon>Actinomycetes</taxon>
        <taxon>Actinopolysporales</taxon>
        <taxon>Actinopolysporaceae</taxon>
        <taxon>Actinopolyspora</taxon>
    </lineage>
</organism>
<dbReference type="InterPro" id="IPR036291">
    <property type="entry name" value="NAD(P)-bd_dom_sf"/>
</dbReference>
<dbReference type="Proteomes" id="UP000215043">
    <property type="component" value="Chromosome"/>
</dbReference>
<dbReference type="PRINTS" id="PR00080">
    <property type="entry name" value="SDRFAMILY"/>
</dbReference>
<name>A0A099D054_9ACTN</name>
<evidence type="ECO:0000313" key="6">
    <source>
        <dbReference type="Proteomes" id="UP000215043"/>
    </source>
</evidence>
<gene>
    <name evidence="3" type="ORF">CDG81_16875</name>
    <name evidence="4" type="ORF">IL38_23240</name>
</gene>
<dbReference type="SUPFAM" id="SSF51735">
    <property type="entry name" value="NAD(P)-binding Rossmann-fold domains"/>
    <property type="match status" value="1"/>
</dbReference>
<dbReference type="PRINTS" id="PR00081">
    <property type="entry name" value="GDHRDH"/>
</dbReference>
<dbReference type="EMBL" id="JPMV01000045">
    <property type="protein sequence ID" value="KGI79409.1"/>
    <property type="molecule type" value="Genomic_DNA"/>
</dbReference>
<keyword evidence="5" id="KW-1185">Reference proteome</keyword>
<evidence type="ECO:0000313" key="5">
    <source>
        <dbReference type="Proteomes" id="UP000029737"/>
    </source>
</evidence>
<dbReference type="AlphaFoldDB" id="A0A099D054"/>
<dbReference type="PANTHER" id="PTHR24321:SF8">
    <property type="entry name" value="ESTRADIOL 17-BETA-DEHYDROGENASE 8-RELATED"/>
    <property type="match status" value="1"/>
</dbReference>
<protein>
    <submittedName>
        <fullName evidence="3">3-oxoacyl-ACP reductase</fullName>
    </submittedName>
    <submittedName>
        <fullName evidence="4">Short-chain dehydrogenase</fullName>
    </submittedName>
</protein>
<sequence length="253" mass="25889">MAARFDGKVAFVTGAGSGIGRRSALSFAAEGATVVVADHNSETADQTVKTIEDNGGRASAVNVDVTDSDSVRNGVQTAVSRHGSLDIAHNNAGIFPTPGAFADTEESTWHSVIAINLTGVALCMKHEINHMRENGGGVIVNAGSNIGDHARFGGVAPYVASKAGVSNMSRSAARDHIQDGIRINVVSPGASDTKMTFLPGESEEDRAARLTGGIPAGRLADPSEIVSAVLWLASDEASFVVGHDLVVDGGASA</sequence>
<dbReference type="OrthoDB" id="517007at2"/>
<dbReference type="FunFam" id="3.40.50.720:FF:000084">
    <property type="entry name" value="Short-chain dehydrogenase reductase"/>
    <property type="match status" value="1"/>
</dbReference>
<reference evidence="4 5" key="1">
    <citation type="journal article" date="2014" name="PLoS ONE">
        <title>Identification and Characterization of a New Erythromycin Biosynthetic Gene Cluster in Actinopolyspora erythraea YIM90600, a Novel Erythronolide-Producing Halophilic Actinomycete Isolated from Salt Field.</title>
        <authorList>
            <person name="Chen D."/>
            <person name="Feng J."/>
            <person name="Huang L."/>
            <person name="Zhang Q."/>
            <person name="Wu J."/>
            <person name="Zhu X."/>
            <person name="Duan Y."/>
            <person name="Xu Z."/>
        </authorList>
    </citation>
    <scope>NUCLEOTIDE SEQUENCE [LARGE SCALE GENOMIC DNA]</scope>
    <source>
        <strain evidence="4 5">YIM90600</strain>
    </source>
</reference>
<dbReference type="EMBL" id="CP022752">
    <property type="protein sequence ID" value="ASU79663.1"/>
    <property type="molecule type" value="Genomic_DNA"/>
</dbReference>
<dbReference type="eggNOG" id="COG1028">
    <property type="taxonomic scope" value="Bacteria"/>
</dbReference>
<dbReference type="InterPro" id="IPR020904">
    <property type="entry name" value="Sc_DH/Rdtase_CS"/>
</dbReference>
<dbReference type="KEGG" id="aey:CDG81_16875"/>
<evidence type="ECO:0000256" key="2">
    <source>
        <dbReference type="ARBA" id="ARBA00023002"/>
    </source>
</evidence>
<evidence type="ECO:0000313" key="4">
    <source>
        <dbReference type="EMBL" id="KGI79409.1"/>
    </source>
</evidence>
<dbReference type="Proteomes" id="UP000029737">
    <property type="component" value="Unassembled WGS sequence"/>
</dbReference>
<dbReference type="Pfam" id="PF13561">
    <property type="entry name" value="adh_short_C2"/>
    <property type="match status" value="1"/>
</dbReference>
<dbReference type="NCBIfam" id="NF005559">
    <property type="entry name" value="PRK07231.1"/>
    <property type="match status" value="1"/>
</dbReference>
<evidence type="ECO:0000313" key="3">
    <source>
        <dbReference type="EMBL" id="ASU79663.1"/>
    </source>
</evidence>
<dbReference type="InterPro" id="IPR002347">
    <property type="entry name" value="SDR_fam"/>
</dbReference>
<dbReference type="GO" id="GO:0016491">
    <property type="term" value="F:oxidoreductase activity"/>
    <property type="evidence" value="ECO:0007669"/>
    <property type="project" value="UniProtKB-KW"/>
</dbReference>
<dbReference type="CDD" id="cd05233">
    <property type="entry name" value="SDR_c"/>
    <property type="match status" value="1"/>
</dbReference>
<dbReference type="HOGENOM" id="CLU_010194_1_0_11"/>
<dbReference type="RefSeq" id="WP_043578248.1">
    <property type="nucleotide sequence ID" value="NZ_CP022752.1"/>
</dbReference>
<dbReference type="PANTHER" id="PTHR24321">
    <property type="entry name" value="DEHYDROGENASES, SHORT CHAIN"/>
    <property type="match status" value="1"/>
</dbReference>
<accession>A0A099D054</accession>
<dbReference type="PROSITE" id="PS00061">
    <property type="entry name" value="ADH_SHORT"/>
    <property type="match status" value="1"/>
</dbReference>
<reference evidence="3 6" key="2">
    <citation type="submission" date="2017-08" db="EMBL/GenBank/DDBJ databases">
        <title>The complete genome sequence of moderately halophilic actinomycete Actinopolyspora erythraea YIM 90600, the producer of novel erythromycin, novel actinopolysporins A-C and tubercidin.</title>
        <authorList>
            <person name="Yin M."/>
            <person name="Tang S."/>
        </authorList>
    </citation>
    <scope>NUCLEOTIDE SEQUENCE [LARGE SCALE GENOMIC DNA]</scope>
    <source>
        <strain evidence="3 6">YIM 90600</strain>
    </source>
</reference>